<evidence type="ECO:0000313" key="3">
    <source>
        <dbReference type="Proteomes" id="UP000254869"/>
    </source>
</evidence>
<gene>
    <name evidence="2" type="ORF">DFR76_105223</name>
</gene>
<sequence>MPPRSRSRSLLSQRQQNSILRRGQDGDPDDPFVQGMRGTYNDLDAEKTAALSVIATLDADDDTEPHRPGAADTALLDALPYLALNLPAAPEPLLRKLFEIAQLAIRLHDDRDQVTNTITLPADHIPDIAYEAEKITIVNTTTDSRPHGRNRLCRCRTCPRGGSNQQRRATACIAAFCWGRAVSCRRHTRRAGRRGDPCPAMKLGRAATNDGDS</sequence>
<proteinExistence type="predicted"/>
<feature type="region of interest" description="Disordered" evidence="1">
    <location>
        <begin position="1"/>
        <end position="34"/>
    </location>
</feature>
<accession>A0A370I5B9</accession>
<reference evidence="2 3" key="1">
    <citation type="submission" date="2018-07" db="EMBL/GenBank/DDBJ databases">
        <title>Genomic Encyclopedia of Type Strains, Phase IV (KMG-IV): sequencing the most valuable type-strain genomes for metagenomic binning, comparative biology and taxonomic classification.</title>
        <authorList>
            <person name="Goeker M."/>
        </authorList>
    </citation>
    <scope>NUCLEOTIDE SEQUENCE [LARGE SCALE GENOMIC DNA]</scope>
    <source>
        <strain evidence="2 3">DSM 44290</strain>
    </source>
</reference>
<feature type="compositionally biased region" description="Low complexity" evidence="1">
    <location>
        <begin position="8"/>
        <end position="21"/>
    </location>
</feature>
<feature type="region of interest" description="Disordered" evidence="1">
    <location>
        <begin position="189"/>
        <end position="213"/>
    </location>
</feature>
<protein>
    <submittedName>
        <fullName evidence="2">Uncharacterized protein</fullName>
    </submittedName>
</protein>
<keyword evidence="3" id="KW-1185">Reference proteome</keyword>
<organism evidence="2 3">
    <name type="scientific">Nocardia pseudobrasiliensis</name>
    <dbReference type="NCBI Taxonomy" id="45979"/>
    <lineage>
        <taxon>Bacteria</taxon>
        <taxon>Bacillati</taxon>
        <taxon>Actinomycetota</taxon>
        <taxon>Actinomycetes</taxon>
        <taxon>Mycobacteriales</taxon>
        <taxon>Nocardiaceae</taxon>
        <taxon>Nocardia</taxon>
    </lineage>
</organism>
<comment type="caution">
    <text evidence="2">The sequence shown here is derived from an EMBL/GenBank/DDBJ whole genome shotgun (WGS) entry which is preliminary data.</text>
</comment>
<dbReference type="AlphaFoldDB" id="A0A370I5B9"/>
<evidence type="ECO:0000256" key="1">
    <source>
        <dbReference type="SAM" id="MobiDB-lite"/>
    </source>
</evidence>
<name>A0A370I5B9_9NOCA</name>
<dbReference type="EMBL" id="QQBC01000005">
    <property type="protein sequence ID" value="RDI65905.1"/>
    <property type="molecule type" value="Genomic_DNA"/>
</dbReference>
<evidence type="ECO:0000313" key="2">
    <source>
        <dbReference type="EMBL" id="RDI65905.1"/>
    </source>
</evidence>
<dbReference type="Proteomes" id="UP000254869">
    <property type="component" value="Unassembled WGS sequence"/>
</dbReference>